<dbReference type="CDD" id="cd02137">
    <property type="entry name" value="MhqN-like"/>
    <property type="match status" value="1"/>
</dbReference>
<reference evidence="2 3" key="1">
    <citation type="submission" date="2010-08" db="EMBL/GenBank/DDBJ databases">
        <title>The draft genome of Desulfovibrio fructosovorans JJ.</title>
        <authorList>
            <consortium name="US DOE Joint Genome Institute (JGI-PGF)"/>
            <person name="Lucas S."/>
            <person name="Copeland A."/>
            <person name="Lapidus A."/>
            <person name="Cheng J.-F."/>
            <person name="Bruce D."/>
            <person name="Goodwin L."/>
            <person name="Pitluck S."/>
            <person name="Land M.L."/>
            <person name="Hauser L."/>
            <person name="Chang Y.-J."/>
            <person name="Jeffries C."/>
            <person name="Wall J.D."/>
            <person name="Stahl D.A."/>
            <person name="Arkin A.P."/>
            <person name="Dehal P."/>
            <person name="Stolyar S.M."/>
            <person name="Hazen T.C."/>
            <person name="Woyke T.J."/>
        </authorList>
    </citation>
    <scope>NUCLEOTIDE SEQUENCE [LARGE SCALE GENOMIC DNA]</scope>
    <source>
        <strain evidence="2 3">JJ</strain>
    </source>
</reference>
<dbReference type="Proteomes" id="UP000006250">
    <property type="component" value="Unassembled WGS sequence"/>
</dbReference>
<dbReference type="eggNOG" id="COG0778">
    <property type="taxonomic scope" value="Bacteria"/>
</dbReference>
<dbReference type="GO" id="GO:0016491">
    <property type="term" value="F:oxidoreductase activity"/>
    <property type="evidence" value="ECO:0007669"/>
    <property type="project" value="InterPro"/>
</dbReference>
<gene>
    <name evidence="2" type="ORF">DesfrDRAFT_3781</name>
</gene>
<dbReference type="InterPro" id="IPR050461">
    <property type="entry name" value="Nitroreductase_HadB/RutE"/>
</dbReference>
<dbReference type="Pfam" id="PF00881">
    <property type="entry name" value="Nitroreductase"/>
    <property type="match status" value="1"/>
</dbReference>
<dbReference type="PANTHER" id="PTHR43543">
    <property type="entry name" value="MALONIC SEMIALDEHYDE REDUCTASE RUTE-RELATED"/>
    <property type="match status" value="1"/>
</dbReference>
<evidence type="ECO:0000313" key="3">
    <source>
        <dbReference type="Proteomes" id="UP000006250"/>
    </source>
</evidence>
<keyword evidence="3" id="KW-1185">Reference proteome</keyword>
<name>E1K1N1_SOLFR</name>
<dbReference type="SUPFAM" id="SSF55469">
    <property type="entry name" value="FMN-dependent nitroreductase-like"/>
    <property type="match status" value="1"/>
</dbReference>
<dbReference type="AlphaFoldDB" id="E1K1N1"/>
<dbReference type="InterPro" id="IPR029479">
    <property type="entry name" value="Nitroreductase"/>
</dbReference>
<dbReference type="RefSeq" id="WP_005996548.1">
    <property type="nucleotide sequence ID" value="NZ_AECZ01000042.1"/>
</dbReference>
<evidence type="ECO:0000313" key="2">
    <source>
        <dbReference type="EMBL" id="EFL49469.1"/>
    </source>
</evidence>
<organism evidence="2 3">
    <name type="scientific">Solidesulfovibrio fructosivorans JJ]</name>
    <dbReference type="NCBI Taxonomy" id="596151"/>
    <lineage>
        <taxon>Bacteria</taxon>
        <taxon>Pseudomonadati</taxon>
        <taxon>Thermodesulfobacteriota</taxon>
        <taxon>Desulfovibrionia</taxon>
        <taxon>Desulfovibrionales</taxon>
        <taxon>Desulfovibrionaceae</taxon>
        <taxon>Solidesulfovibrio</taxon>
    </lineage>
</organism>
<dbReference type="Gene3D" id="3.40.109.10">
    <property type="entry name" value="NADH Oxidase"/>
    <property type="match status" value="1"/>
</dbReference>
<dbReference type="PANTHER" id="PTHR43543:SF1">
    <property type="entry name" value="MALONIC SEMIALDEHYDE REDUCTASE RUTE-RELATED"/>
    <property type="match status" value="1"/>
</dbReference>
<dbReference type="EMBL" id="AECZ01000042">
    <property type="protein sequence ID" value="EFL49469.1"/>
    <property type="molecule type" value="Genomic_DNA"/>
</dbReference>
<evidence type="ECO:0000259" key="1">
    <source>
        <dbReference type="Pfam" id="PF00881"/>
    </source>
</evidence>
<sequence length="211" mass="23752">MDFQDVMRSRRAVNFFDPDRDVPPEDLDKILETATRAPSGFNLQPWKVAVLREPAQKAKLRALAWDQPKVTEAPVILMFLADTEAWKTYSPSFERQFSYLVETGQRKPEDREAFAKAVASLYGETPEKSLAFAVKNTAFFAMTVMYAAADLGYATHPMDGFDHDGVRGAFSIPDTFWIPLLMAVGHLKPGTAVAPPKWRFDVDDITYTLPD</sequence>
<proteinExistence type="predicted"/>
<protein>
    <submittedName>
        <fullName evidence="2">Nitroreductase</fullName>
    </submittedName>
</protein>
<comment type="caution">
    <text evidence="2">The sequence shown here is derived from an EMBL/GenBank/DDBJ whole genome shotgun (WGS) entry which is preliminary data.</text>
</comment>
<feature type="domain" description="Nitroreductase" evidence="1">
    <location>
        <begin position="8"/>
        <end position="186"/>
    </location>
</feature>
<dbReference type="InterPro" id="IPR000415">
    <property type="entry name" value="Nitroreductase-like"/>
</dbReference>
<dbReference type="OrthoDB" id="9809288at2"/>
<accession>E1K1N1</accession>
<dbReference type="STRING" id="596151.DesfrDRAFT_3781"/>